<keyword evidence="6" id="KW-0456">Lyase</keyword>
<dbReference type="AlphaFoldDB" id="A0A832GLJ3"/>
<keyword evidence="5" id="KW-0413">Isomerase</keyword>
<proteinExistence type="inferred from homology"/>
<dbReference type="GO" id="GO:0009236">
    <property type="term" value="P:cobalamin biosynthetic process"/>
    <property type="evidence" value="ECO:0007669"/>
    <property type="project" value="UniProtKB-UniPathway"/>
</dbReference>
<dbReference type="Pfam" id="PF01903">
    <property type="entry name" value="CbiX"/>
    <property type="match status" value="1"/>
</dbReference>
<organism evidence="8">
    <name type="scientific">Caldimicrobium thiodismutans</name>
    <dbReference type="NCBI Taxonomy" id="1653476"/>
    <lineage>
        <taxon>Bacteria</taxon>
        <taxon>Pseudomonadati</taxon>
        <taxon>Thermodesulfobacteriota</taxon>
        <taxon>Thermodesulfobacteria</taxon>
        <taxon>Thermodesulfobacteriales</taxon>
        <taxon>Thermodesulfobacteriaceae</taxon>
        <taxon>Caldimicrobium</taxon>
    </lineage>
</organism>
<keyword evidence="3" id="KW-0169">Cobalamin biosynthesis</keyword>
<feature type="domain" description="Cobalamin biosynthesis precorrin-8X methylmutase CobH/CbiC" evidence="7">
    <location>
        <begin position="127"/>
        <end position="313"/>
    </location>
</feature>
<evidence type="ECO:0000313" key="8">
    <source>
        <dbReference type="EMBL" id="HGV55198.1"/>
    </source>
</evidence>
<dbReference type="Pfam" id="PF02570">
    <property type="entry name" value="CbiC"/>
    <property type="match status" value="1"/>
</dbReference>
<dbReference type="GO" id="GO:0046872">
    <property type="term" value="F:metal ion binding"/>
    <property type="evidence" value="ECO:0007669"/>
    <property type="project" value="UniProtKB-KW"/>
</dbReference>
<gene>
    <name evidence="8" type="ORF">ENT73_03830</name>
</gene>
<keyword evidence="4" id="KW-0479">Metal-binding</keyword>
<dbReference type="SUPFAM" id="SSF53800">
    <property type="entry name" value="Chelatase"/>
    <property type="match status" value="1"/>
</dbReference>
<dbReference type="PANTHER" id="PTHR43588:SF1">
    <property type="entry name" value="COBALT-PRECORRIN-8 METHYLMUTASE"/>
    <property type="match status" value="1"/>
</dbReference>
<evidence type="ECO:0000256" key="5">
    <source>
        <dbReference type="ARBA" id="ARBA00023235"/>
    </source>
</evidence>
<dbReference type="GO" id="GO:0016829">
    <property type="term" value="F:lyase activity"/>
    <property type="evidence" value="ECO:0007669"/>
    <property type="project" value="UniProtKB-KW"/>
</dbReference>
<dbReference type="CDD" id="cd03416">
    <property type="entry name" value="CbiX_SirB_N"/>
    <property type="match status" value="1"/>
</dbReference>
<comment type="pathway">
    <text evidence="1">Cofactor biosynthesis; adenosylcobalamin biosynthesis.</text>
</comment>
<dbReference type="UniPathway" id="UPA00148"/>
<comment type="similarity">
    <text evidence="2">Belongs to the CobH/CbiC family.</text>
</comment>
<evidence type="ECO:0000256" key="2">
    <source>
        <dbReference type="ARBA" id="ARBA00009774"/>
    </source>
</evidence>
<dbReference type="InterPro" id="IPR036588">
    <property type="entry name" value="CobH/CbiC_sf"/>
</dbReference>
<dbReference type="Gene3D" id="3.40.50.1400">
    <property type="match status" value="1"/>
</dbReference>
<evidence type="ECO:0000259" key="7">
    <source>
        <dbReference type="Pfam" id="PF02570"/>
    </source>
</evidence>
<dbReference type="PANTHER" id="PTHR43588">
    <property type="entry name" value="COBALT-PRECORRIN-8 METHYLMUTASE"/>
    <property type="match status" value="1"/>
</dbReference>
<evidence type="ECO:0000256" key="6">
    <source>
        <dbReference type="ARBA" id="ARBA00023239"/>
    </source>
</evidence>
<dbReference type="Gene3D" id="3.40.50.10230">
    <property type="entry name" value="Cobalamin biosynthesis CobH/CbiC, precorrin-8X methylmutase"/>
    <property type="match status" value="1"/>
</dbReference>
<evidence type="ECO:0000256" key="3">
    <source>
        <dbReference type="ARBA" id="ARBA00022573"/>
    </source>
</evidence>
<evidence type="ECO:0000256" key="1">
    <source>
        <dbReference type="ARBA" id="ARBA00004953"/>
    </source>
</evidence>
<reference evidence="8" key="1">
    <citation type="journal article" date="2020" name="mSystems">
        <title>Genome- and Community-Level Interaction Insights into Carbon Utilization and Element Cycling Functions of Hydrothermarchaeota in Hydrothermal Sediment.</title>
        <authorList>
            <person name="Zhou Z."/>
            <person name="Liu Y."/>
            <person name="Xu W."/>
            <person name="Pan J."/>
            <person name="Luo Z.H."/>
            <person name="Li M."/>
        </authorList>
    </citation>
    <scope>NUCLEOTIDE SEQUENCE [LARGE SCALE GENOMIC DNA]</scope>
    <source>
        <strain evidence="8">SpSt-605</strain>
    </source>
</reference>
<accession>A0A832GLJ3</accession>
<dbReference type="EMBL" id="DSZU01000064">
    <property type="protein sequence ID" value="HGV55198.1"/>
    <property type="molecule type" value="Genomic_DNA"/>
</dbReference>
<protein>
    <recommendedName>
        <fullName evidence="7">Cobalamin biosynthesis precorrin-8X methylmutase CobH/CbiC domain-containing protein</fullName>
    </recommendedName>
</protein>
<dbReference type="InterPro" id="IPR003722">
    <property type="entry name" value="Cbl_synth_CobH/CbiC"/>
</dbReference>
<comment type="caution">
    <text evidence="8">The sequence shown here is derived from an EMBL/GenBank/DDBJ whole genome shotgun (WGS) entry which is preliminary data.</text>
</comment>
<evidence type="ECO:0000256" key="4">
    <source>
        <dbReference type="ARBA" id="ARBA00022723"/>
    </source>
</evidence>
<dbReference type="SUPFAM" id="SSF63965">
    <property type="entry name" value="Precorrin-8X methylmutase CbiC/CobH"/>
    <property type="match status" value="1"/>
</dbReference>
<dbReference type="InterPro" id="IPR002762">
    <property type="entry name" value="CbiX-like"/>
</dbReference>
<dbReference type="GO" id="GO:0016993">
    <property type="term" value="F:precorrin-8X methylmutase activity"/>
    <property type="evidence" value="ECO:0007669"/>
    <property type="project" value="InterPro"/>
</dbReference>
<sequence length="320" mass="35909">MEKVLLVIHGSPKREANNWELFLKLLSASLRKSEEDLSLAYLQFGKPTLEEALSQLCKERPKRIFVHPFFLSAGQHVTKDIPEILERFRKEYPETEILYTAPLGLHEKLAEIVVERLKECGVRSAKEIEEKSFEIIEREIDLSPFTPEERLIIKRVIHATADPEYRYTLTFHPQAISLALSLLREGKSILTDVEMVRAGINKRYGKNRVLCYLSEVEDPGEGTRAEKAIELALAQEKDIGLIAIGTAPTALLKAIELLEKYKNPLVVIGMPVGFVKALEAKLLLTTKNIPHITNISRKGGTPACVAVVNTLLKLAHEGTS</sequence>
<name>A0A832GLJ3_9BACT</name>